<proteinExistence type="predicted"/>
<feature type="region of interest" description="Disordered" evidence="5">
    <location>
        <begin position="1932"/>
        <end position="1955"/>
    </location>
</feature>
<dbReference type="SUPFAM" id="SSF48425">
    <property type="entry name" value="Sec7 domain"/>
    <property type="match status" value="1"/>
</dbReference>
<keyword evidence="3" id="KW-0813">Transport</keyword>
<evidence type="ECO:0000256" key="1">
    <source>
        <dbReference type="ARBA" id="ARBA00004222"/>
    </source>
</evidence>
<dbReference type="Pfam" id="PF23325">
    <property type="entry name" value="TPR_28"/>
    <property type="match status" value="1"/>
</dbReference>
<feature type="domain" description="SEC7" evidence="6">
    <location>
        <begin position="1032"/>
        <end position="1220"/>
    </location>
</feature>
<dbReference type="PANTHER" id="PTHR10663:SF388">
    <property type="entry name" value="GOLGI-SPECIFIC BREFELDIN A-RESISTANCE GUANINE NUCLEOTIDE EXCHANGE FACTOR 1"/>
    <property type="match status" value="1"/>
</dbReference>
<dbReference type="InterPro" id="IPR023394">
    <property type="entry name" value="Sec7_C_sf"/>
</dbReference>
<feature type="region of interest" description="Disordered" evidence="5">
    <location>
        <begin position="2530"/>
        <end position="2551"/>
    </location>
</feature>
<comment type="subcellular location">
    <subcellularLocation>
        <location evidence="2">Endoplasmic reticulum-Golgi intermediate compartment</location>
    </subcellularLocation>
    <subcellularLocation>
        <location evidence="1">Golgi apparatus</location>
        <location evidence="1">cis-Golgi network</location>
    </subcellularLocation>
</comment>
<feature type="region of interest" description="Disordered" evidence="5">
    <location>
        <begin position="2205"/>
        <end position="2227"/>
    </location>
</feature>
<feature type="compositionally biased region" description="Low complexity" evidence="5">
    <location>
        <begin position="658"/>
        <end position="669"/>
    </location>
</feature>
<dbReference type="InterPro" id="IPR000904">
    <property type="entry name" value="Sec7_dom"/>
</dbReference>
<feature type="compositionally biased region" description="Polar residues" evidence="5">
    <location>
        <begin position="1713"/>
        <end position="1726"/>
    </location>
</feature>
<evidence type="ECO:0000256" key="3">
    <source>
        <dbReference type="ARBA" id="ARBA00022448"/>
    </source>
</evidence>
<dbReference type="GO" id="GO:0005085">
    <property type="term" value="F:guanyl-nucleotide exchange factor activity"/>
    <property type="evidence" value="ECO:0007669"/>
    <property type="project" value="InterPro"/>
</dbReference>
<reference evidence="8" key="1">
    <citation type="submission" date="2025-08" db="UniProtKB">
        <authorList>
            <consortium name="RefSeq"/>
        </authorList>
    </citation>
    <scope>IDENTIFICATION</scope>
    <source>
        <tissue evidence="8">Whole organism</tissue>
    </source>
</reference>
<dbReference type="OrthoDB" id="10258608at2759"/>
<feature type="region of interest" description="Disordered" evidence="5">
    <location>
        <begin position="1816"/>
        <end position="1890"/>
    </location>
</feature>
<dbReference type="CDD" id="cd00171">
    <property type="entry name" value="Sec7"/>
    <property type="match status" value="1"/>
</dbReference>
<dbReference type="FunFam" id="1.10.1000.11:FF:000007">
    <property type="entry name" value="Golgi-specific brefeldin A-resistance guanine nucleotide exchange factor 1"/>
    <property type="match status" value="1"/>
</dbReference>
<feature type="region of interest" description="Disordered" evidence="5">
    <location>
        <begin position="569"/>
        <end position="626"/>
    </location>
</feature>
<organism evidence="7 8">
    <name type="scientific">Hyalella azteca</name>
    <name type="common">Amphipod</name>
    <dbReference type="NCBI Taxonomy" id="294128"/>
    <lineage>
        <taxon>Eukaryota</taxon>
        <taxon>Metazoa</taxon>
        <taxon>Ecdysozoa</taxon>
        <taxon>Arthropoda</taxon>
        <taxon>Crustacea</taxon>
        <taxon>Multicrustacea</taxon>
        <taxon>Malacostraca</taxon>
        <taxon>Eumalacostraca</taxon>
        <taxon>Peracarida</taxon>
        <taxon>Amphipoda</taxon>
        <taxon>Senticaudata</taxon>
        <taxon>Talitrida</taxon>
        <taxon>Talitroidea</taxon>
        <taxon>Hyalellidae</taxon>
        <taxon>Hyalella</taxon>
    </lineage>
</organism>
<dbReference type="SUPFAM" id="SSF48371">
    <property type="entry name" value="ARM repeat"/>
    <property type="match status" value="1"/>
</dbReference>
<dbReference type="InterPro" id="IPR016024">
    <property type="entry name" value="ARM-type_fold"/>
</dbReference>
<dbReference type="PANTHER" id="PTHR10663">
    <property type="entry name" value="GUANYL-NUCLEOTIDE EXCHANGE FACTOR"/>
    <property type="match status" value="1"/>
</dbReference>
<feature type="compositionally biased region" description="Polar residues" evidence="5">
    <location>
        <begin position="613"/>
        <end position="625"/>
    </location>
</feature>
<evidence type="ECO:0000256" key="4">
    <source>
        <dbReference type="ARBA" id="ARBA00023034"/>
    </source>
</evidence>
<evidence type="ECO:0000313" key="8">
    <source>
        <dbReference type="RefSeq" id="XP_018008714.1"/>
    </source>
</evidence>
<name>A0A8B7N614_HYAAZ</name>
<evidence type="ECO:0000256" key="5">
    <source>
        <dbReference type="SAM" id="MobiDB-lite"/>
    </source>
</evidence>
<dbReference type="KEGG" id="hazt:108666370"/>
<dbReference type="GeneID" id="108666370"/>
<dbReference type="InterPro" id="IPR032691">
    <property type="entry name" value="Mon2/Sec7/BIG1-like_HUS"/>
</dbReference>
<accession>A0A8B7N614</accession>
<evidence type="ECO:0000259" key="6">
    <source>
        <dbReference type="PROSITE" id="PS50190"/>
    </source>
</evidence>
<sequence length="2551" mass="275365">MESKENVLLSAAMSGNHSMTEAPSLFVPTSLESPAINCNASFTPTIPQYNTVGIASHQSDNSSEKSSLSTCISSHTTDSSYELPHLECSASELSTNVHNLHNGDYPNQSSAYNSLLQSSTEVVSELQMLRSFDLLPPTATYLIPVDSQATGSLAPITSTSQNIPQPQAQNVISSPADAVSTSPTSLAPTGINFNPLFSNYEADPENVLQLAPASSELPDGSSATIISSIDAAIAETSSVLDGSKNIKASSEDVLPPCILLEKSNSSSSISISAPLKNPSFQNISTNDAASGRIGGTEVSNPARPISIMSSLSQHQKTTQKCSIRQAKDFSTNHIPCLVEVSTSMEQQHMTFGRPTLCYTRILLGEIMALLATMRRATPRWSQHQTDVSQDPLVCKLRELQVHISSLSTQHDPPPPPPAVFLEPFLAVIRSDDTTGPVTKTALASVNRMLSYGLLSSESPGVAAAVEDIATTVTHARFVGTDQGADEVVLWEILAVLKTLLLGPVGHLLTNESVCELLNSSFRICFETRLSELLRNCTEDALCQMVSLLFARLPQFADDPNSSNARRIRMKAGGAAEASKNNKKAKTSKLLPRNMSNSGCPTNDHQASDEEINSVPQGSAPTSPNGEVNAIVTTSLTTVSSDSLSIEDKDCTSTVAGEGSPDSSSIDSGINDQTNQDTGSVDISNTHLHQQGSLDDLQSPTSDTSPFLASLNTDDAVSLSSGEEISNTDYSNVQNLSNSTHHKSDVRVNTHGVKFTPADSSEGDLVPYGMACVREVLRFLVTLTNPTNDQNTPNMITTALGLITVALEIGGEQINKCSSLLKLVRDQLCRNLLLLLKPEVRPTILMASLRVCVLIFESLRTHVKFQLEMFMRKLTDIITSEAPNVSYTHKELALETVVQLWRIPGLIVELFVNFDCDLYSDNIFEDLTKVLSKNAFPVQGLYSTNILSLDALLAVVETLDSHSLSQIKDRDDVKLQSTLKNRNAATKIISNIVSPPPSGYLLGVGLLNGFCPVTPKLKAFTVLRDDEELLREHLLALKEKKRLLATGTDQFNVKPEKGIQFLQDNGILGTTTEDIAIFMKENPKLDKKMIGEYLSKKKNVGILSAFVKSFAFTGLRIDQCLRTFLETFRLPGEAPLIAIIIEYFSAHWHTSNNEPFGKEDAAFTLAYAVIMLNVDQHNQNAKKQNIPMTLEQFRNNLRGVNDGKDFDPQMLEEIYNAICSEEIIMPAEQTGLVKENYLWKMLLKRGATKEGIYMLANDDHSFDRDLFGICWGPTVASLSYVFDKSVDDAFIQKSLSGFKKCASISARYGMSDVFDNLVVSLCKFTGLTSSASPADAIAVEFGGNPKAQLAAKTLFRLVTLHGDILRDGWKNVVEVLLQLFRCRLLPADLTESPDLLEGCVSLYRPANNSQPRVEPSLLSSLYSYIALGDGGSRGSSPEDEECRKRAKKCIVDCHIEKLIRESAFLRHDSLSDMLKAIMMLGDGSCLVAGTRSGVHSGVADGFGGEGETLDEYGHALLLEVVVQIIIANKDRAGAVWTRVHDYILSLMKTCATGYNKQPDPGPDAARAKQQAAPSGEGVWLLCRCVAALLRLAAVLVRRPEMSSVALQSLKMLFLLNPSALVASSLQIVAGVHEVLTLTADHITRGEDWAVIFALMEWAGAGARPPAHMVLHRLHNLNMRSLPESEVGSSSGPDSGHCSEVGSGVEGGKKPLTDASGSRATSPEVTGTSPGGWIMVGREDNDVPSGPGASTTAGVTNEWDIALHRDFLAGLPVTDAAVRSVDTLVFLVRERHMTRSSLPHAVNCARTFVEATLHGGRAEIQQQQQQQQRHRGDVGKSPRRRLGGRKRGDDHKSSGSGGSGGKKASTGGAVRSRGATGASNAYDADESDSDDLPATYQQLSEKLLDLLDTLHTSAGSVMVKPLDNESALAVTDDYDENSNASSGTETTGTNPQIADGFLPPPLPLPELDSSVVTRTNKVHLSGQTRMLTGAEPGHGKDSGTAPIDFSSSSVLWQEVLCPLLQGIARYCCDSRSRIRHMAMTYLQRALLNHDLQTLDAHQWEACFNKVLFPLLAALLPASQSSTASTAEAAAGTEESRLRAATLVQKVYLRHLTTLLTLPTFTALWLTILDFLDKYLHINTTDHLCDAVPEILKNMLLVMETTHVFHTAQGFTRLWSVTWDRVDSFLPGFRTELFKSHPPSKIHRIDVPEEASTSEEASLSQASSTCEGTNTDVPCADASVDARLHRSNTHPLLDDNPLLSTAAAASFTPVPVDIVLPAASVATTPATHFVADPSFAVASYDNSSTQSYIHSCTVSLPAHDSFTSGSSCANSPTHSVSPRGQHNNQTDFPPAANTDVSNSLASFGESALITQAQRFSQPNSFGPLPLSSTRQSLGLISGPSLPSGSMSDDESAHGRQFHHTTVEDLTTTRLSLSEESLTSFTSQIILHPPLPASTHTFSHASTQHMQYNTAPFTIPRFFERSAEVGDRIDTASVTGVPDRCYAPQQSNEQNDVIVTPPSGPSSAQPLTASHLFRPKLDGEGEDPFQGLSLPISGI</sequence>
<evidence type="ECO:0000256" key="2">
    <source>
        <dbReference type="ARBA" id="ARBA00004399"/>
    </source>
</evidence>
<feature type="compositionally biased region" description="Low complexity" evidence="5">
    <location>
        <begin position="2389"/>
        <end position="2403"/>
    </location>
</feature>
<protein>
    <submittedName>
        <fullName evidence="8">Golgi-specific brefeldin A-resistance guanine nucleotide exchange factor 1-like isoform X1</fullName>
    </submittedName>
</protein>
<dbReference type="GO" id="GO:0016197">
    <property type="term" value="P:endosomal transport"/>
    <property type="evidence" value="ECO:0007669"/>
    <property type="project" value="UniProtKB-ARBA"/>
</dbReference>
<dbReference type="GO" id="GO:0005794">
    <property type="term" value="C:Golgi apparatus"/>
    <property type="evidence" value="ECO:0007669"/>
    <property type="project" value="UniProtKB-SubCell"/>
</dbReference>
<feature type="compositionally biased region" description="Polar residues" evidence="5">
    <location>
        <begin position="2320"/>
        <end position="2344"/>
    </location>
</feature>
<feature type="compositionally biased region" description="Polar residues" evidence="5">
    <location>
        <begin position="2376"/>
        <end position="2388"/>
    </location>
</feature>
<dbReference type="CTD" id="36337"/>
<dbReference type="Gene3D" id="1.10.1000.11">
    <property type="entry name" value="Arf Nucleotide-binding Site Opener,domain 2"/>
    <property type="match status" value="1"/>
</dbReference>
<dbReference type="PROSITE" id="PS50190">
    <property type="entry name" value="SEC7"/>
    <property type="match status" value="1"/>
</dbReference>
<dbReference type="Proteomes" id="UP000694843">
    <property type="component" value="Unplaced"/>
</dbReference>
<dbReference type="RefSeq" id="XP_018008714.1">
    <property type="nucleotide sequence ID" value="XM_018153225.2"/>
</dbReference>
<dbReference type="Pfam" id="PF01369">
    <property type="entry name" value="Sec7"/>
    <property type="match status" value="1"/>
</dbReference>
<dbReference type="Pfam" id="PF12783">
    <property type="entry name" value="Sec7-like_HUS"/>
    <property type="match status" value="1"/>
</dbReference>
<keyword evidence="4" id="KW-0333">Golgi apparatus</keyword>
<keyword evidence="7" id="KW-1185">Reference proteome</keyword>
<feature type="region of interest" description="Disordered" evidence="5">
    <location>
        <begin position="1680"/>
        <end position="1750"/>
    </location>
</feature>
<gene>
    <name evidence="8" type="primary">LOC108666370</name>
</gene>
<dbReference type="GO" id="GO:0010256">
    <property type="term" value="P:endomembrane system organization"/>
    <property type="evidence" value="ECO:0007669"/>
    <property type="project" value="UniProtKB-ARBA"/>
</dbReference>
<dbReference type="InterPro" id="IPR056604">
    <property type="entry name" value="GBF1-like_TPR"/>
</dbReference>
<feature type="compositionally biased region" description="Polar residues" evidence="5">
    <location>
        <begin position="1935"/>
        <end position="1950"/>
    </location>
</feature>
<feature type="compositionally biased region" description="Polar residues" evidence="5">
    <location>
        <begin position="670"/>
        <end position="683"/>
    </location>
</feature>
<feature type="compositionally biased region" description="Polar residues" evidence="5">
    <location>
        <begin position="593"/>
        <end position="604"/>
    </location>
</feature>
<feature type="region of interest" description="Disordered" evidence="5">
    <location>
        <begin position="2376"/>
        <end position="2412"/>
    </location>
</feature>
<dbReference type="GO" id="GO:0032012">
    <property type="term" value="P:regulation of ARF protein signal transduction"/>
    <property type="evidence" value="ECO:0007669"/>
    <property type="project" value="InterPro"/>
</dbReference>
<dbReference type="InterPro" id="IPR035999">
    <property type="entry name" value="Sec7_dom_sf"/>
</dbReference>
<evidence type="ECO:0000313" key="7">
    <source>
        <dbReference type="Proteomes" id="UP000694843"/>
    </source>
</evidence>
<dbReference type="Gene3D" id="1.10.220.20">
    <property type="match status" value="1"/>
</dbReference>
<feature type="region of interest" description="Disordered" evidence="5">
    <location>
        <begin position="650"/>
        <end position="683"/>
    </location>
</feature>
<feature type="region of interest" description="Disordered" evidence="5">
    <location>
        <begin position="2320"/>
        <end position="2353"/>
    </location>
</feature>
<dbReference type="SMART" id="SM00222">
    <property type="entry name" value="Sec7"/>
    <property type="match status" value="1"/>
</dbReference>
<dbReference type="GO" id="GO:0005793">
    <property type="term" value="C:endoplasmic reticulum-Golgi intermediate compartment"/>
    <property type="evidence" value="ECO:0007669"/>
    <property type="project" value="UniProtKB-SubCell"/>
</dbReference>
<feature type="compositionally biased region" description="Low complexity" evidence="5">
    <location>
        <begin position="2211"/>
        <end position="2221"/>
    </location>
</feature>